<dbReference type="InterPro" id="IPR057326">
    <property type="entry name" value="KR_dom"/>
</dbReference>
<gene>
    <name evidence="4" type="ORF">Q4F19_13565</name>
</gene>
<organism evidence="4 5">
    <name type="scientific">Sphingomonas natans</name>
    <dbReference type="NCBI Taxonomy" id="3063330"/>
    <lineage>
        <taxon>Bacteria</taxon>
        <taxon>Pseudomonadati</taxon>
        <taxon>Pseudomonadota</taxon>
        <taxon>Alphaproteobacteria</taxon>
        <taxon>Sphingomonadales</taxon>
        <taxon>Sphingomonadaceae</taxon>
        <taxon>Sphingomonas</taxon>
    </lineage>
</organism>
<keyword evidence="5" id="KW-1185">Reference proteome</keyword>
<dbReference type="SMART" id="SM00822">
    <property type="entry name" value="PKS_KR"/>
    <property type="match status" value="1"/>
</dbReference>
<dbReference type="PROSITE" id="PS00061">
    <property type="entry name" value="ADH_SHORT"/>
    <property type="match status" value="1"/>
</dbReference>
<sequence length="253" mass="25876">MSTSIENVSQILALEGKVVLVTGGTSGIGLAMVERFASEGARVFAVARGQDRLEALEARLGPTVTGIPADIGHADDLERAFATIAATGLGLDIVFANAGAAIPGVLGSITAVDYRSVFDVTVLGTLMTVQHALPLMRDGGSIVLTGSIAGAKGRAGRSVYNASKAALRSFARSWASDLAPRNIRVNLLSPGPTDTSAFAGASDVVRERMAAQTLRGHLARPSEIAAAALFLASDQASFVNGAELFADDGAAQV</sequence>
<name>A0ABT8YAS2_9SPHN</name>
<dbReference type="GO" id="GO:0016491">
    <property type="term" value="F:oxidoreductase activity"/>
    <property type="evidence" value="ECO:0007669"/>
    <property type="project" value="UniProtKB-KW"/>
</dbReference>
<dbReference type="PANTHER" id="PTHR43008:SF4">
    <property type="entry name" value="CHAIN DEHYDROGENASE, PUTATIVE (AFU_ORTHOLOGUE AFUA_4G08710)-RELATED"/>
    <property type="match status" value="1"/>
</dbReference>
<evidence type="ECO:0000313" key="4">
    <source>
        <dbReference type="EMBL" id="MDO6415415.1"/>
    </source>
</evidence>
<dbReference type="EMBL" id="JAUOTP010000006">
    <property type="protein sequence ID" value="MDO6415415.1"/>
    <property type="molecule type" value="Genomic_DNA"/>
</dbReference>
<dbReference type="CDD" id="cd05233">
    <property type="entry name" value="SDR_c"/>
    <property type="match status" value="1"/>
</dbReference>
<dbReference type="PANTHER" id="PTHR43008">
    <property type="entry name" value="BENZIL REDUCTASE"/>
    <property type="match status" value="1"/>
</dbReference>
<dbReference type="PRINTS" id="PR00081">
    <property type="entry name" value="GDHRDH"/>
</dbReference>
<feature type="domain" description="Ketoreductase" evidence="3">
    <location>
        <begin position="17"/>
        <end position="191"/>
    </location>
</feature>
<comment type="similarity">
    <text evidence="1">Belongs to the short-chain dehydrogenases/reductases (SDR) family.</text>
</comment>
<evidence type="ECO:0000259" key="3">
    <source>
        <dbReference type="SMART" id="SM00822"/>
    </source>
</evidence>
<proteinExistence type="inferred from homology"/>
<dbReference type="Gene3D" id="3.40.50.720">
    <property type="entry name" value="NAD(P)-binding Rossmann-like Domain"/>
    <property type="match status" value="1"/>
</dbReference>
<dbReference type="SUPFAM" id="SSF51735">
    <property type="entry name" value="NAD(P)-binding Rossmann-fold domains"/>
    <property type="match status" value="1"/>
</dbReference>
<accession>A0ABT8YAS2</accession>
<dbReference type="InterPro" id="IPR002347">
    <property type="entry name" value="SDR_fam"/>
</dbReference>
<protein>
    <submittedName>
        <fullName evidence="4">SDR family oxidoreductase</fullName>
        <ecNumber evidence="4">1.-.-.-</ecNumber>
    </submittedName>
</protein>
<dbReference type="Proteomes" id="UP001169764">
    <property type="component" value="Unassembled WGS sequence"/>
</dbReference>
<evidence type="ECO:0000256" key="1">
    <source>
        <dbReference type="ARBA" id="ARBA00006484"/>
    </source>
</evidence>
<dbReference type="Pfam" id="PF13561">
    <property type="entry name" value="adh_short_C2"/>
    <property type="match status" value="1"/>
</dbReference>
<dbReference type="PRINTS" id="PR00080">
    <property type="entry name" value="SDRFAMILY"/>
</dbReference>
<dbReference type="InterPro" id="IPR036291">
    <property type="entry name" value="NAD(P)-bd_dom_sf"/>
</dbReference>
<evidence type="ECO:0000313" key="5">
    <source>
        <dbReference type="Proteomes" id="UP001169764"/>
    </source>
</evidence>
<comment type="caution">
    <text evidence="4">The sequence shown here is derived from an EMBL/GenBank/DDBJ whole genome shotgun (WGS) entry which is preliminary data.</text>
</comment>
<dbReference type="InterPro" id="IPR020904">
    <property type="entry name" value="Sc_DH/Rdtase_CS"/>
</dbReference>
<dbReference type="RefSeq" id="WP_303543438.1">
    <property type="nucleotide sequence ID" value="NZ_JAUOTP010000006.1"/>
</dbReference>
<evidence type="ECO:0000256" key="2">
    <source>
        <dbReference type="ARBA" id="ARBA00023002"/>
    </source>
</evidence>
<dbReference type="EC" id="1.-.-.-" evidence="4"/>
<keyword evidence="2 4" id="KW-0560">Oxidoreductase</keyword>
<reference evidence="4" key="1">
    <citation type="submission" date="2023-07" db="EMBL/GenBank/DDBJ databases">
        <authorList>
            <person name="Kim M."/>
        </authorList>
    </citation>
    <scope>NUCLEOTIDE SEQUENCE</scope>
    <source>
        <strain evidence="4">BIUV-7</strain>
    </source>
</reference>